<accession>A0A1M6ZSV9</accession>
<protein>
    <submittedName>
        <fullName evidence="1">Uncharacterized protein</fullName>
    </submittedName>
</protein>
<evidence type="ECO:0000313" key="1">
    <source>
        <dbReference type="EMBL" id="SHL33510.1"/>
    </source>
</evidence>
<sequence>MSEFFEYKFLAMENYYNYICNENLTFTQSGKRCFLDFTLILTEQSIKTLAIYSTILTQVSKYAENLNNFYEEYSKLNEIYTVLPIDELLSENEKGYLKDDIDFIRYKFKL</sequence>
<reference evidence="1 2" key="1">
    <citation type="submission" date="2016-11" db="EMBL/GenBank/DDBJ databases">
        <authorList>
            <person name="Jaros S."/>
            <person name="Januszkiewicz K."/>
            <person name="Wedrychowicz H."/>
        </authorList>
    </citation>
    <scope>NUCLEOTIDE SEQUENCE [LARGE SCALE GENOMIC DNA]</scope>
    <source>
        <strain evidence="1 2">DSM 15929</strain>
    </source>
</reference>
<dbReference type="EMBL" id="FRAC01000030">
    <property type="protein sequence ID" value="SHL33510.1"/>
    <property type="molecule type" value="Genomic_DNA"/>
</dbReference>
<dbReference type="AlphaFoldDB" id="A0A1M6ZSV9"/>
<organism evidence="1 2">
    <name type="scientific">Anaerocolumna jejuensis DSM 15929</name>
    <dbReference type="NCBI Taxonomy" id="1121322"/>
    <lineage>
        <taxon>Bacteria</taxon>
        <taxon>Bacillati</taxon>
        <taxon>Bacillota</taxon>
        <taxon>Clostridia</taxon>
        <taxon>Lachnospirales</taxon>
        <taxon>Lachnospiraceae</taxon>
        <taxon>Anaerocolumna</taxon>
    </lineage>
</organism>
<gene>
    <name evidence="1" type="ORF">SAMN02745136_04653</name>
</gene>
<name>A0A1M6ZSV9_9FIRM</name>
<proteinExistence type="predicted"/>
<dbReference type="RefSeq" id="WP_073279428.1">
    <property type="nucleotide sequence ID" value="NZ_FRAC01000030.1"/>
</dbReference>
<keyword evidence="2" id="KW-1185">Reference proteome</keyword>
<dbReference type="OrthoDB" id="3035023at2"/>
<dbReference type="Proteomes" id="UP000184386">
    <property type="component" value="Unassembled WGS sequence"/>
</dbReference>
<evidence type="ECO:0000313" key="2">
    <source>
        <dbReference type="Proteomes" id="UP000184386"/>
    </source>
</evidence>